<dbReference type="InterPro" id="IPR036890">
    <property type="entry name" value="HATPase_C_sf"/>
</dbReference>
<evidence type="ECO:0000313" key="10">
    <source>
        <dbReference type="Proteomes" id="UP000184509"/>
    </source>
</evidence>
<dbReference type="SMART" id="SM00387">
    <property type="entry name" value="HATPase_c"/>
    <property type="match status" value="1"/>
</dbReference>
<dbReference type="RefSeq" id="WP_073398669.1">
    <property type="nucleotide sequence ID" value="NZ_FQTV01000001.1"/>
</dbReference>
<dbReference type="EC" id="2.7.13.3" evidence="2"/>
<protein>
    <recommendedName>
        <fullName evidence="2">histidine kinase</fullName>
        <ecNumber evidence="2">2.7.13.3</ecNumber>
    </recommendedName>
</protein>
<dbReference type="AlphaFoldDB" id="A0A1M4SYA9"/>
<keyword evidence="6" id="KW-0902">Two-component regulatory system</keyword>
<comment type="catalytic activity">
    <reaction evidence="1">
        <text>ATP + protein L-histidine = ADP + protein N-phospho-L-histidine.</text>
        <dbReference type="EC" id="2.7.13.3"/>
    </reaction>
</comment>
<accession>A0A1M4SYA9</accession>
<evidence type="ECO:0000313" key="9">
    <source>
        <dbReference type="EMBL" id="SHE37150.1"/>
    </source>
</evidence>
<dbReference type="PANTHER" id="PTHR43711:SF1">
    <property type="entry name" value="HISTIDINE KINASE 1"/>
    <property type="match status" value="1"/>
</dbReference>
<dbReference type="InterPro" id="IPR004358">
    <property type="entry name" value="Sig_transdc_His_kin-like_C"/>
</dbReference>
<dbReference type="InterPro" id="IPR005467">
    <property type="entry name" value="His_kinase_dom"/>
</dbReference>
<dbReference type="CDD" id="cd00075">
    <property type="entry name" value="HATPase"/>
    <property type="match status" value="1"/>
</dbReference>
<reference evidence="9 10" key="1">
    <citation type="submission" date="2016-11" db="EMBL/GenBank/DDBJ databases">
        <authorList>
            <person name="Jaros S."/>
            <person name="Januszkiewicz K."/>
            <person name="Wedrychowicz H."/>
        </authorList>
    </citation>
    <scope>NUCLEOTIDE SEQUENCE [LARGE SCALE GENOMIC DNA]</scope>
    <source>
        <strain evidence="9 10">DSM 26991</strain>
    </source>
</reference>
<dbReference type="FunFam" id="3.30.565.10:FF:000006">
    <property type="entry name" value="Sensor histidine kinase WalK"/>
    <property type="match status" value="1"/>
</dbReference>
<dbReference type="Pfam" id="PF02518">
    <property type="entry name" value="HATPase_c"/>
    <property type="match status" value="1"/>
</dbReference>
<evidence type="ECO:0000256" key="6">
    <source>
        <dbReference type="ARBA" id="ARBA00023012"/>
    </source>
</evidence>
<keyword evidence="4" id="KW-0808">Transferase</keyword>
<gene>
    <name evidence="9" type="ORF">SAMN05444405_101228</name>
</gene>
<evidence type="ECO:0000256" key="7">
    <source>
        <dbReference type="SAM" id="Phobius"/>
    </source>
</evidence>
<dbReference type="SUPFAM" id="SSF47384">
    <property type="entry name" value="Homodimeric domain of signal transducing histidine kinase"/>
    <property type="match status" value="1"/>
</dbReference>
<dbReference type="InterPro" id="IPR050736">
    <property type="entry name" value="Sensor_HK_Regulatory"/>
</dbReference>
<evidence type="ECO:0000256" key="5">
    <source>
        <dbReference type="ARBA" id="ARBA00022777"/>
    </source>
</evidence>
<dbReference type="Proteomes" id="UP000184509">
    <property type="component" value="Unassembled WGS sequence"/>
</dbReference>
<sequence length="497" mass="56858">MKLPFKIIALLIILSLTGVFIYQAYWLVSFYHTTSRQTDTNIENAIKNADHIELFMRADRLSTKENKQRVTGVKADVHGEVSYSTSFKKGEVNKTSHIVIKKTMRRDNAIYENERILQGNNLVNDSINIGKDQNSMEAMLRQMQQGLHSAIDINVEGINLHDFDSIMNVELKKYNLNIHHYTQIVNTKTHKVQASSLPAYMDKKKLKMYELKYDVMGAHAYQVYTEPTDGMILKQMTGILLTSFIILVILSFSFWYLIKTILMQKTVDEMKSDFTNNITHELKTPIAITYAATDALLNFNIIDNKNKREKYLRICMEQLQRLSGLVEQILSMSMEQRKTFRLNPETIQMKELADNLIEQHKIKADKPVSFTLSVEPEELTINADRAHTYNILSNLLDNAVKYSPDKADVSIFIEDEGNELSVKVTDKGIGIAPEKQTHIFDKFYRVPTGNLHNVKGFGLGLFYVRTLTEKMGGSIEVKSALGKGSTFILKLPQHENN</sequence>
<dbReference type="STRING" id="1297750.SAMN05444405_101228"/>
<dbReference type="OrthoDB" id="1933776at2"/>
<dbReference type="Gene3D" id="3.30.565.10">
    <property type="entry name" value="Histidine kinase-like ATPase, C-terminal domain"/>
    <property type="match status" value="1"/>
</dbReference>
<keyword evidence="3" id="KW-0597">Phosphoprotein</keyword>
<dbReference type="InterPro" id="IPR036097">
    <property type="entry name" value="HisK_dim/P_sf"/>
</dbReference>
<keyword evidence="7" id="KW-0812">Transmembrane</keyword>
<feature type="transmembrane region" description="Helical" evidence="7">
    <location>
        <begin position="236"/>
        <end position="258"/>
    </location>
</feature>
<dbReference type="PRINTS" id="PR00344">
    <property type="entry name" value="BCTRLSENSOR"/>
</dbReference>
<dbReference type="PROSITE" id="PS50109">
    <property type="entry name" value="HIS_KIN"/>
    <property type="match status" value="1"/>
</dbReference>
<evidence type="ECO:0000256" key="3">
    <source>
        <dbReference type="ARBA" id="ARBA00022553"/>
    </source>
</evidence>
<dbReference type="CDD" id="cd00082">
    <property type="entry name" value="HisKA"/>
    <property type="match status" value="1"/>
</dbReference>
<dbReference type="GO" id="GO:0000155">
    <property type="term" value="F:phosphorelay sensor kinase activity"/>
    <property type="evidence" value="ECO:0007669"/>
    <property type="project" value="InterPro"/>
</dbReference>
<dbReference type="Gene3D" id="1.10.287.130">
    <property type="match status" value="1"/>
</dbReference>
<evidence type="ECO:0000259" key="8">
    <source>
        <dbReference type="PROSITE" id="PS50109"/>
    </source>
</evidence>
<dbReference type="SUPFAM" id="SSF55874">
    <property type="entry name" value="ATPase domain of HSP90 chaperone/DNA topoisomerase II/histidine kinase"/>
    <property type="match status" value="1"/>
</dbReference>
<keyword evidence="10" id="KW-1185">Reference proteome</keyword>
<dbReference type="PANTHER" id="PTHR43711">
    <property type="entry name" value="TWO-COMPONENT HISTIDINE KINASE"/>
    <property type="match status" value="1"/>
</dbReference>
<organism evidence="9 10">
    <name type="scientific">Bacteroides luti</name>
    <dbReference type="NCBI Taxonomy" id="1297750"/>
    <lineage>
        <taxon>Bacteria</taxon>
        <taxon>Pseudomonadati</taxon>
        <taxon>Bacteroidota</taxon>
        <taxon>Bacteroidia</taxon>
        <taxon>Bacteroidales</taxon>
        <taxon>Bacteroidaceae</taxon>
        <taxon>Bacteroides</taxon>
    </lineage>
</organism>
<evidence type="ECO:0000256" key="2">
    <source>
        <dbReference type="ARBA" id="ARBA00012438"/>
    </source>
</evidence>
<feature type="domain" description="Histidine kinase" evidence="8">
    <location>
        <begin position="277"/>
        <end position="495"/>
    </location>
</feature>
<name>A0A1M4SYA9_9BACE</name>
<dbReference type="SMART" id="SM00388">
    <property type="entry name" value="HisKA"/>
    <property type="match status" value="1"/>
</dbReference>
<keyword evidence="7" id="KW-1133">Transmembrane helix</keyword>
<dbReference type="InterPro" id="IPR003661">
    <property type="entry name" value="HisK_dim/P_dom"/>
</dbReference>
<evidence type="ECO:0000256" key="1">
    <source>
        <dbReference type="ARBA" id="ARBA00000085"/>
    </source>
</evidence>
<proteinExistence type="predicted"/>
<dbReference type="Pfam" id="PF00512">
    <property type="entry name" value="HisKA"/>
    <property type="match status" value="1"/>
</dbReference>
<keyword evidence="7" id="KW-0472">Membrane</keyword>
<keyword evidence="5 9" id="KW-0418">Kinase</keyword>
<dbReference type="InterPro" id="IPR003594">
    <property type="entry name" value="HATPase_dom"/>
</dbReference>
<dbReference type="EMBL" id="FQTV01000001">
    <property type="protein sequence ID" value="SHE37150.1"/>
    <property type="molecule type" value="Genomic_DNA"/>
</dbReference>
<evidence type="ECO:0000256" key="4">
    <source>
        <dbReference type="ARBA" id="ARBA00022679"/>
    </source>
</evidence>
<feature type="transmembrane region" description="Helical" evidence="7">
    <location>
        <begin position="7"/>
        <end position="28"/>
    </location>
</feature>